<dbReference type="EMBL" id="CP001344">
    <property type="protein sequence ID" value="ACL47340.1"/>
    <property type="molecule type" value="Genomic_DNA"/>
</dbReference>
<dbReference type="eggNOG" id="COG2385">
    <property type="taxonomic scope" value="Bacteria"/>
</dbReference>
<dbReference type="NCBIfam" id="TIGR02669">
    <property type="entry name" value="SpoIID_LytB"/>
    <property type="match status" value="1"/>
</dbReference>
<reference evidence="2" key="1">
    <citation type="submission" date="2009-01" db="EMBL/GenBank/DDBJ databases">
        <title>Complete sequence of chromosome Cyanothece sp. PCC 7425.</title>
        <authorList>
            <consortium name="US DOE Joint Genome Institute"/>
            <person name="Lucas S."/>
            <person name="Copeland A."/>
            <person name="Lapidus A."/>
            <person name="Glavina del Rio T."/>
            <person name="Dalin E."/>
            <person name="Tice H."/>
            <person name="Bruce D."/>
            <person name="Goodwin L."/>
            <person name="Pitluck S."/>
            <person name="Sims D."/>
            <person name="Meineke L."/>
            <person name="Brettin T."/>
            <person name="Detter J.C."/>
            <person name="Han C."/>
            <person name="Larimer F."/>
            <person name="Land M."/>
            <person name="Hauser L."/>
            <person name="Kyrpides N."/>
            <person name="Ovchinnikova G."/>
            <person name="Liberton M."/>
            <person name="Stoeckel J."/>
            <person name="Banerjee A."/>
            <person name="Singh A."/>
            <person name="Page L."/>
            <person name="Sato H."/>
            <person name="Zhao L."/>
            <person name="Sherman L."/>
            <person name="Pakrasi H."/>
            <person name="Richardson P."/>
        </authorList>
    </citation>
    <scope>NUCLEOTIDE SEQUENCE</scope>
    <source>
        <strain evidence="2">PCC 7425</strain>
    </source>
</reference>
<protein>
    <submittedName>
        <fullName evidence="2">SpoIID/LytB domain protein</fullName>
    </submittedName>
</protein>
<dbReference type="STRING" id="395961.Cyan7425_5043"/>
<dbReference type="KEGG" id="cyn:Cyan7425_5043"/>
<evidence type="ECO:0000259" key="1">
    <source>
        <dbReference type="Pfam" id="PF08486"/>
    </source>
</evidence>
<dbReference type="OrthoDB" id="501259at2"/>
<dbReference type="Pfam" id="PF08486">
    <property type="entry name" value="SpoIID"/>
    <property type="match status" value="1"/>
</dbReference>
<proteinExistence type="predicted"/>
<accession>B8HP80</accession>
<dbReference type="InterPro" id="IPR013693">
    <property type="entry name" value="SpoIID/LytB_N"/>
</dbReference>
<gene>
    <name evidence="2" type="ordered locus">Cyan7425_5043</name>
</gene>
<organism evidence="2">
    <name type="scientific">Cyanothece sp. (strain PCC 7425 / ATCC 29141)</name>
    <dbReference type="NCBI Taxonomy" id="395961"/>
    <lineage>
        <taxon>Bacteria</taxon>
        <taxon>Bacillati</taxon>
        <taxon>Cyanobacteriota</taxon>
        <taxon>Cyanophyceae</taxon>
        <taxon>Gomontiellales</taxon>
        <taxon>Cyanothecaceae</taxon>
        <taxon>Cyanothece</taxon>
    </lineage>
</organism>
<dbReference type="GO" id="GO:0030288">
    <property type="term" value="C:outer membrane-bounded periplasmic space"/>
    <property type="evidence" value="ECO:0007669"/>
    <property type="project" value="TreeGrafter"/>
</dbReference>
<dbReference type="PANTHER" id="PTHR30032:SF4">
    <property type="entry name" value="AMIDASE ENHANCER"/>
    <property type="match status" value="1"/>
</dbReference>
<dbReference type="AlphaFoldDB" id="B8HP80"/>
<dbReference type="InterPro" id="IPR051922">
    <property type="entry name" value="Bact_Sporulation_Assoc"/>
</dbReference>
<name>B8HP80_CYAP4</name>
<evidence type="ECO:0000313" key="2">
    <source>
        <dbReference type="EMBL" id="ACL47340.1"/>
    </source>
</evidence>
<sequence length="386" mass="41735">MIGQFSRTGRYGWLSLLLWLLMVAPALALELRVAIGTASSEVTVGSSTPARILDAANRPLANLQPLEGVTARSIPGGVSLQQVKSSRLWIEPGEGGYVFIGDRWYRGKVKLAQTDKGLIAVNYVNLEDYLASVVGKEMYPSWPAEALKAQAVAARSFALYRRQVQQRQPGSLFDLGDTVISQVYTGVESEFPSTEAAATATRGQVLTHGGRIVEAVFHSASGGFTENSENVWSKPVPYLRSVPDFDQESPSRQWSVSLTSVQLKQRLPGVGNIISLRPVRVSPQGRVMTMQVIGDKGSQTISGAQLRRALGLRSTLFTATPQMGLVAATGNAPTLPESFLFSGRGHGHGLGMSQWGAYGMAKQGYGYQQILQHYYQGTTLTTLQAD</sequence>
<feature type="domain" description="Sporulation stage II protein D amidase enhancer LytB N-terminal" evidence="1">
    <location>
        <begin position="115"/>
        <end position="208"/>
    </location>
</feature>
<dbReference type="PANTHER" id="PTHR30032">
    <property type="entry name" value="N-ACETYLMURAMOYL-L-ALANINE AMIDASE-RELATED"/>
    <property type="match status" value="1"/>
</dbReference>
<dbReference type="InterPro" id="IPR013486">
    <property type="entry name" value="SpoIID/LytB"/>
</dbReference>
<dbReference type="HOGENOM" id="CLU_021203_3_3_3"/>
<dbReference type="GO" id="GO:0030435">
    <property type="term" value="P:sporulation resulting in formation of a cellular spore"/>
    <property type="evidence" value="ECO:0007669"/>
    <property type="project" value="InterPro"/>
</dbReference>